<sequence length="1554" mass="173818">MKRLMNEGNSYELRKLWIPDSDASIKSVAHYAADSIILVAVATLNKVVIVALLRGTSSFNETHIGEYEWYSLPEKEIISIAFSLTGHWLFLQSADGDIHILHASMLVPTYALWNLPFDQEPLRFSREEISVLQGGRNVDFLDVPTFLLCFPSACSKNPVLAYGSKRGDVFLVNPESSVRRKVCSIDESVRRLQYARDPLSHSYLLVTGVLGAQWTVPLQSASAHEESDRFRTQDCTQLPASNVFIVDTNGASTWAHVNLGALTLYHTKALRNPYFRIPLPVSTEIVKYTDLITFACNVRDGRLEYVINCCIPSPASAAFNCTLIPTELPVQWGPVLDCVTEHDETHRALPACVVVFQKAIFIAEPVQNPTDVCRQLLKLYRHFSFAEAWCNATQLDFCSLGEQMASKFMAEQQWEGALKMCQRLKMSNADIIKLFVEFGALHRLWGYVKVWLCVPRERDSEFNSVYNAAFEAFLNALQRTTSSDETSLLVADLNELLTSYRCPSVVECATKIARFGYWTILLNFARAQRLRPRNLLELIVQNETTTARGKQNDHYYTLLVYVCDKVTQSPQRCCEVLANFFKSVASITRSLSLYWVESLWKCMNLDVYPFPDEQLSWNDRTTYDCKFDVAFSYHMLYLNLLCELDDAVSESCHQARIEERYLERRVECWCDTPLKGLAAGLNSSCVVTADLKVRTYGELSSNQCSLGANPAGRILVRQVACGFRHAVFLDYAGMIHAVGDNQFGQIGLENESWIGEAKLVLPREGLTELPVKKVTCGAYHNAAVLSNGSVITWGWNVHGQLGHGNAVDRAKPTVVEQFVDQAKTFTDVQCGYAHTLFLSDEGILFVCGSNARAQLGLSSQTRKVSRPTCLTLGRGGRIKCIACSLSTNLALSDGHPAELWSWGQSNSAWQRFLNMLKRKGAEENVSKKNGSHHVARQEHRPVLVNTTELQDDVASVHCGFAHFAVVTTSGKVYAWGDNDSYQLGGKGLKRRKYPGENAKVAIKEAVCSVALGSSHSLMIDRRGTLWAFGKRQCISADRLVNSQKDDCVSKPTVLEADDKFVVPDRRLVAVSAWRAFVNVTRRLLRGCRFRLKYMRDLCIRSFCTPMRLSLLLLLSGSVQQSFQLLKERVLRADCNVDQLTDVLSTYELYFNCCKSDSVLRSAYVESLVSFTESCVHMTCVKTFFCHHRGLTPKMFHSVAAISNSPAVLFDLLIGESILLASSPQVAYATVELPPSARDEEEDSNSIYYACGHSQRADEASNFALECEQQANLGESSLPVGFVRNTLLPEFLANCHNTKMCFTCWVKVTTEALFALLIDLSPPHIGSTLAKTGKRGAHCGGSLWPCTQVGRKATGSFRRSPTIRIQRKRSALERRSTLRKPERTSMSIATVGILMMAVSRLTTCEERKESGIFCVHCASPRSTISKSMLDAMDQLLNLRQTYYPYDVVNNDCAKLTNVSRHELQHCHYPICYSISFNDRSGGRPLVIRGCAESFLPPQPLKNYSREYCRSLQQSLSIVECVCPGSSYCGRSSAFRPLPFLSVLIIAVSTWCSAVL</sequence>
<evidence type="ECO:0000313" key="4">
    <source>
        <dbReference type="WBParaSite" id="TMUE_3000012109.1"/>
    </source>
</evidence>
<dbReference type="WBParaSite" id="TMUE_3000012109.1">
    <property type="protein sequence ID" value="TMUE_3000012109.1"/>
    <property type="gene ID" value="WBGene00292210"/>
</dbReference>
<dbReference type="PROSITE" id="PS50012">
    <property type="entry name" value="RCC1_3"/>
    <property type="match status" value="4"/>
</dbReference>
<proteinExistence type="predicted"/>
<dbReference type="InterPro" id="IPR009091">
    <property type="entry name" value="RCC1/BLIP-II"/>
</dbReference>
<keyword evidence="3" id="KW-1185">Reference proteome</keyword>
<dbReference type="InterPro" id="IPR000408">
    <property type="entry name" value="Reg_chr_condens"/>
</dbReference>
<evidence type="ECO:0000313" key="3">
    <source>
        <dbReference type="Proteomes" id="UP000046395"/>
    </source>
</evidence>
<dbReference type="Gene3D" id="2.130.10.30">
    <property type="entry name" value="Regulator of chromosome condensation 1/beta-lactamase-inhibitor protein II"/>
    <property type="match status" value="2"/>
</dbReference>
<reference evidence="4" key="1">
    <citation type="submission" date="2019-12" db="UniProtKB">
        <authorList>
            <consortium name="WormBaseParasite"/>
        </authorList>
    </citation>
    <scope>IDENTIFICATION</scope>
</reference>
<evidence type="ECO:0000256" key="2">
    <source>
        <dbReference type="PROSITE-ProRule" id="PRU00235"/>
    </source>
</evidence>
<keyword evidence="1" id="KW-0677">Repeat</keyword>
<dbReference type="Pfam" id="PF00415">
    <property type="entry name" value="RCC1"/>
    <property type="match status" value="1"/>
</dbReference>
<dbReference type="InterPro" id="IPR051210">
    <property type="entry name" value="Ub_ligase/GEF_domain"/>
</dbReference>
<feature type="repeat" description="RCC1" evidence="2">
    <location>
        <begin position="733"/>
        <end position="787"/>
    </location>
</feature>
<accession>A0A5S6QYD6</accession>
<evidence type="ECO:0000256" key="1">
    <source>
        <dbReference type="ARBA" id="ARBA00022737"/>
    </source>
</evidence>
<dbReference type="PROSITE" id="PS00626">
    <property type="entry name" value="RCC1_2"/>
    <property type="match status" value="1"/>
</dbReference>
<organism evidence="3 4">
    <name type="scientific">Trichuris muris</name>
    <name type="common">Mouse whipworm</name>
    <dbReference type="NCBI Taxonomy" id="70415"/>
    <lineage>
        <taxon>Eukaryota</taxon>
        <taxon>Metazoa</taxon>
        <taxon>Ecdysozoa</taxon>
        <taxon>Nematoda</taxon>
        <taxon>Enoplea</taxon>
        <taxon>Dorylaimia</taxon>
        <taxon>Trichinellida</taxon>
        <taxon>Trichuridae</taxon>
        <taxon>Trichuris</taxon>
    </lineage>
</organism>
<dbReference type="STRING" id="70415.A0A5S6QYD6"/>
<feature type="repeat" description="RCC1" evidence="2">
    <location>
        <begin position="788"/>
        <end position="841"/>
    </location>
</feature>
<dbReference type="SUPFAM" id="SSF69322">
    <property type="entry name" value="Tricorn protease domain 2"/>
    <property type="match status" value="1"/>
</dbReference>
<name>A0A5S6QYD6_TRIMR</name>
<feature type="repeat" description="RCC1" evidence="2">
    <location>
        <begin position="842"/>
        <end position="894"/>
    </location>
</feature>
<dbReference type="PANTHER" id="PTHR22870:SF408">
    <property type="entry name" value="OS09G0560450 PROTEIN"/>
    <property type="match status" value="1"/>
</dbReference>
<dbReference type="PANTHER" id="PTHR22870">
    <property type="entry name" value="REGULATOR OF CHROMOSOME CONDENSATION"/>
    <property type="match status" value="1"/>
</dbReference>
<dbReference type="Pfam" id="PF13540">
    <property type="entry name" value="RCC1_2"/>
    <property type="match status" value="2"/>
</dbReference>
<dbReference type="SUPFAM" id="SSF50985">
    <property type="entry name" value="RCC1/BLIP-II"/>
    <property type="match status" value="2"/>
</dbReference>
<feature type="repeat" description="RCC1" evidence="2">
    <location>
        <begin position="970"/>
        <end position="1022"/>
    </location>
</feature>
<protein>
    <submittedName>
        <fullName evidence="4">Uncharacterized protein</fullName>
    </submittedName>
</protein>
<dbReference type="Proteomes" id="UP000046395">
    <property type="component" value="Unassembled WGS sequence"/>
</dbReference>